<dbReference type="CDD" id="cd06612">
    <property type="entry name" value="STKc_MST1_2"/>
    <property type="match status" value="1"/>
</dbReference>
<dbReference type="SMART" id="SM00220">
    <property type="entry name" value="S_TKc"/>
    <property type="match status" value="1"/>
</dbReference>
<evidence type="ECO:0000256" key="1">
    <source>
        <dbReference type="ARBA" id="ARBA00004496"/>
    </source>
</evidence>
<dbReference type="InterPro" id="IPR017441">
    <property type="entry name" value="Protein_kinase_ATP_BS"/>
</dbReference>
<comment type="catalytic activity">
    <reaction evidence="11">
        <text>L-threonyl-[protein] + ATP = O-phospho-L-threonyl-[protein] + ADP + H(+)</text>
        <dbReference type="Rhea" id="RHEA:46608"/>
        <dbReference type="Rhea" id="RHEA-COMP:11060"/>
        <dbReference type="Rhea" id="RHEA-COMP:11605"/>
        <dbReference type="ChEBI" id="CHEBI:15378"/>
        <dbReference type="ChEBI" id="CHEBI:30013"/>
        <dbReference type="ChEBI" id="CHEBI:30616"/>
        <dbReference type="ChEBI" id="CHEBI:61977"/>
        <dbReference type="ChEBI" id="CHEBI:456216"/>
        <dbReference type="EC" id="2.7.11.1"/>
    </reaction>
</comment>
<reference evidence="16" key="1">
    <citation type="submission" date="2022-01" db="EMBL/GenBank/DDBJ databases">
        <authorList>
            <person name="King R."/>
        </authorList>
    </citation>
    <scope>NUCLEOTIDE SEQUENCE</scope>
</reference>
<keyword evidence="10 13" id="KW-0067">ATP-binding</keyword>
<evidence type="ECO:0000256" key="2">
    <source>
        <dbReference type="ARBA" id="ARBA00008874"/>
    </source>
</evidence>
<dbReference type="GO" id="GO:0051262">
    <property type="term" value="P:protein tetramerization"/>
    <property type="evidence" value="ECO:0007669"/>
    <property type="project" value="InterPro"/>
</dbReference>
<dbReference type="FunFam" id="1.10.510.10:FF:000075">
    <property type="entry name" value="Serine/threonine-protein kinase 3"/>
    <property type="match status" value="1"/>
</dbReference>
<organism evidence="16 17">
    <name type="scientific">Psylliodes chrysocephalus</name>
    <dbReference type="NCBI Taxonomy" id="3402493"/>
    <lineage>
        <taxon>Eukaryota</taxon>
        <taxon>Metazoa</taxon>
        <taxon>Ecdysozoa</taxon>
        <taxon>Arthropoda</taxon>
        <taxon>Hexapoda</taxon>
        <taxon>Insecta</taxon>
        <taxon>Pterygota</taxon>
        <taxon>Neoptera</taxon>
        <taxon>Endopterygota</taxon>
        <taxon>Coleoptera</taxon>
        <taxon>Polyphaga</taxon>
        <taxon>Cucujiformia</taxon>
        <taxon>Chrysomeloidea</taxon>
        <taxon>Chrysomelidae</taxon>
        <taxon>Galerucinae</taxon>
        <taxon>Alticini</taxon>
        <taxon>Psylliodes</taxon>
    </lineage>
</organism>
<comment type="subcellular location">
    <subcellularLocation>
        <location evidence="1">Cytoplasm</location>
    </subcellularLocation>
</comment>
<dbReference type="PANTHER" id="PTHR48012:SF10">
    <property type="entry name" value="FI20177P1"/>
    <property type="match status" value="1"/>
</dbReference>
<gene>
    <name evidence="16" type="ORF">PSYICH_LOCUS4843</name>
</gene>
<dbReference type="InterPro" id="IPR036674">
    <property type="entry name" value="p53_tetramer_sf"/>
</dbReference>
<dbReference type="FunFam" id="4.10.170.10:FF:000002">
    <property type="entry name" value="serine/threonine-protein kinase 3"/>
    <property type="match status" value="1"/>
</dbReference>
<protein>
    <recommendedName>
        <fullName evidence="3">non-specific serine/threonine protein kinase</fullName>
        <ecNumber evidence="3">2.7.11.1</ecNumber>
    </recommendedName>
</protein>
<dbReference type="PROSITE" id="PS50011">
    <property type="entry name" value="PROTEIN_KINASE_DOM"/>
    <property type="match status" value="1"/>
</dbReference>
<dbReference type="PROSITE" id="PS00107">
    <property type="entry name" value="PROTEIN_KINASE_ATP"/>
    <property type="match status" value="1"/>
</dbReference>
<dbReference type="SUPFAM" id="SSF56112">
    <property type="entry name" value="Protein kinase-like (PK-like)"/>
    <property type="match status" value="1"/>
</dbReference>
<dbReference type="Gene3D" id="1.10.510.10">
    <property type="entry name" value="Transferase(Phosphotransferase) domain 1"/>
    <property type="match status" value="1"/>
</dbReference>
<dbReference type="GO" id="GO:0016477">
    <property type="term" value="P:cell migration"/>
    <property type="evidence" value="ECO:0007669"/>
    <property type="project" value="UniProtKB-ARBA"/>
</dbReference>
<dbReference type="InterPro" id="IPR000719">
    <property type="entry name" value="Prot_kinase_dom"/>
</dbReference>
<feature type="domain" description="SARAH" evidence="15">
    <location>
        <begin position="457"/>
        <end position="504"/>
    </location>
</feature>
<evidence type="ECO:0000256" key="4">
    <source>
        <dbReference type="ARBA" id="ARBA00022490"/>
    </source>
</evidence>
<dbReference type="InterPro" id="IPR011009">
    <property type="entry name" value="Kinase-like_dom_sf"/>
</dbReference>
<keyword evidence="7" id="KW-0808">Transferase</keyword>
<feature type="binding site" evidence="13">
    <location>
        <position position="52"/>
    </location>
    <ligand>
        <name>ATP</name>
        <dbReference type="ChEBI" id="CHEBI:30616"/>
    </ligand>
</feature>
<evidence type="ECO:0000256" key="13">
    <source>
        <dbReference type="PROSITE-ProRule" id="PRU10141"/>
    </source>
</evidence>
<evidence type="ECO:0000259" key="15">
    <source>
        <dbReference type="PROSITE" id="PS50951"/>
    </source>
</evidence>
<name>A0A9P0CNM7_9CUCU</name>
<evidence type="ECO:0000256" key="11">
    <source>
        <dbReference type="ARBA" id="ARBA00047899"/>
    </source>
</evidence>
<comment type="catalytic activity">
    <reaction evidence="12">
        <text>L-seryl-[protein] + ATP = O-phospho-L-seryl-[protein] + ADP + H(+)</text>
        <dbReference type="Rhea" id="RHEA:17989"/>
        <dbReference type="Rhea" id="RHEA-COMP:9863"/>
        <dbReference type="Rhea" id="RHEA-COMP:11604"/>
        <dbReference type="ChEBI" id="CHEBI:15378"/>
        <dbReference type="ChEBI" id="CHEBI:29999"/>
        <dbReference type="ChEBI" id="CHEBI:30616"/>
        <dbReference type="ChEBI" id="CHEBI:83421"/>
        <dbReference type="ChEBI" id="CHEBI:456216"/>
        <dbReference type="EC" id="2.7.11.1"/>
    </reaction>
</comment>
<feature type="domain" description="Protein kinase" evidence="14">
    <location>
        <begin position="23"/>
        <end position="274"/>
    </location>
</feature>
<dbReference type="PANTHER" id="PTHR48012">
    <property type="entry name" value="STERILE20-LIKE KINASE, ISOFORM B-RELATED"/>
    <property type="match status" value="1"/>
</dbReference>
<evidence type="ECO:0000256" key="3">
    <source>
        <dbReference type="ARBA" id="ARBA00012513"/>
    </source>
</evidence>
<comment type="similarity">
    <text evidence="2">Belongs to the protein kinase superfamily. STE Ser/Thr protein kinase family. STE20 subfamily.</text>
</comment>
<evidence type="ECO:0000256" key="12">
    <source>
        <dbReference type="ARBA" id="ARBA00048679"/>
    </source>
</evidence>
<evidence type="ECO:0000256" key="6">
    <source>
        <dbReference type="ARBA" id="ARBA00022553"/>
    </source>
</evidence>
<dbReference type="EC" id="2.7.11.1" evidence="3"/>
<evidence type="ECO:0000313" key="16">
    <source>
        <dbReference type="EMBL" id="CAH1103838.1"/>
    </source>
</evidence>
<dbReference type="CDD" id="cd21889">
    <property type="entry name" value="SARAH_Hpo"/>
    <property type="match status" value="1"/>
</dbReference>
<dbReference type="InterPro" id="IPR024205">
    <property type="entry name" value="Mst1_2_SARAH_domain"/>
</dbReference>
<evidence type="ECO:0000256" key="5">
    <source>
        <dbReference type="ARBA" id="ARBA00022527"/>
    </source>
</evidence>
<sequence>MSSKSELTKLSEESLTRQPEEVFDIICKLGEGSYGSVYKAFHKESGQVLAIKQVPVDTDLQEIIKEISIMQQCDSTYVVKYYGSYFKNTDLWIVMEYCGAGSVSDIMRLRKKTLDEDEIATILCDTLKGLEYLHLRRKIHRDIKAGNILLNSEGHAKLADFGVAGQLTDTMAKRNTLIGTPFWMAPEVIQEIGYDCVADIWSLGITALEMAEGKPPYGDIHPMRAIFMIPTKPPPSFREPDKWSAEFIDFVSGCLVKNPEERASASDLLNHEFIKNAKPPTILNIMIQEAHEIRENKIKNLNSAKNLQGLKKNTNEGSEEDVGLANQTMISFADEATLVPNKGGTLVPMSPSGTLVELESQLGTMVINSDIDDQTMKRHYTSSTQGEKYRPMFLDHFDKNEAEIKQGNSSPLTLETALSAKDQQNYNNFHISEQQQSSQSVQVQPLEYHQIFNYGDFEFLKYLSFEELQQRMNTLDSYMEREIDELRKRYQVKGQPILDAMDTKRKRSQNF</sequence>
<keyword evidence="5" id="KW-0723">Serine/threonine-protein kinase</keyword>
<dbReference type="GO" id="GO:0030707">
    <property type="term" value="P:follicle cell of egg chamber development"/>
    <property type="evidence" value="ECO:0007669"/>
    <property type="project" value="UniProtKB-ARBA"/>
</dbReference>
<keyword evidence="9" id="KW-0418">Kinase</keyword>
<dbReference type="GO" id="GO:0005829">
    <property type="term" value="C:cytosol"/>
    <property type="evidence" value="ECO:0007669"/>
    <property type="project" value="UniProtKB-ARBA"/>
</dbReference>
<evidence type="ECO:0000256" key="10">
    <source>
        <dbReference type="ARBA" id="ARBA00022840"/>
    </source>
</evidence>
<evidence type="ECO:0000313" key="17">
    <source>
        <dbReference type="Proteomes" id="UP001153636"/>
    </source>
</evidence>
<dbReference type="EMBL" id="OV651827">
    <property type="protein sequence ID" value="CAH1103838.1"/>
    <property type="molecule type" value="Genomic_DNA"/>
</dbReference>
<keyword evidence="4" id="KW-0963">Cytoplasm</keyword>
<dbReference type="PROSITE" id="PS50951">
    <property type="entry name" value="SARAH"/>
    <property type="match status" value="1"/>
</dbReference>
<dbReference type="GO" id="GO:0004674">
    <property type="term" value="F:protein serine/threonine kinase activity"/>
    <property type="evidence" value="ECO:0007669"/>
    <property type="project" value="UniProtKB-KW"/>
</dbReference>
<dbReference type="Pfam" id="PF11629">
    <property type="entry name" value="Mst1_SARAH"/>
    <property type="match status" value="1"/>
</dbReference>
<dbReference type="GO" id="GO:0010508">
    <property type="term" value="P:positive regulation of autophagy"/>
    <property type="evidence" value="ECO:0007669"/>
    <property type="project" value="UniProtKB-ARBA"/>
</dbReference>
<accession>A0A9P0CNM7</accession>
<dbReference type="AlphaFoldDB" id="A0A9P0CNM7"/>
<dbReference type="GO" id="GO:0051239">
    <property type="term" value="P:regulation of multicellular organismal process"/>
    <property type="evidence" value="ECO:0007669"/>
    <property type="project" value="UniProtKB-ARBA"/>
</dbReference>
<evidence type="ECO:0000256" key="7">
    <source>
        <dbReference type="ARBA" id="ARBA00022679"/>
    </source>
</evidence>
<dbReference type="GO" id="GO:0043068">
    <property type="term" value="P:positive regulation of programmed cell death"/>
    <property type="evidence" value="ECO:0007669"/>
    <property type="project" value="UniProtKB-ARBA"/>
</dbReference>
<dbReference type="GO" id="GO:0007165">
    <property type="term" value="P:signal transduction"/>
    <property type="evidence" value="ECO:0007669"/>
    <property type="project" value="InterPro"/>
</dbReference>
<dbReference type="Pfam" id="PF00069">
    <property type="entry name" value="Pkinase"/>
    <property type="match status" value="1"/>
</dbReference>
<evidence type="ECO:0000256" key="9">
    <source>
        <dbReference type="ARBA" id="ARBA00022777"/>
    </source>
</evidence>
<dbReference type="InterPro" id="IPR011524">
    <property type="entry name" value="SARAH_dom"/>
</dbReference>
<dbReference type="FunFam" id="3.30.200.20:FF:000040">
    <property type="entry name" value="Dual specificity mitogen-activated protein kinase kinase"/>
    <property type="match status" value="1"/>
</dbReference>
<evidence type="ECO:0000256" key="8">
    <source>
        <dbReference type="ARBA" id="ARBA00022741"/>
    </source>
</evidence>
<keyword evidence="8 13" id="KW-0547">Nucleotide-binding</keyword>
<keyword evidence="6" id="KW-0597">Phosphoprotein</keyword>
<dbReference type="GO" id="GO:0005524">
    <property type="term" value="F:ATP binding"/>
    <property type="evidence" value="ECO:0007669"/>
    <property type="project" value="UniProtKB-UniRule"/>
</dbReference>
<dbReference type="OrthoDB" id="8693905at2759"/>
<keyword evidence="17" id="KW-1185">Reference proteome</keyword>
<dbReference type="Proteomes" id="UP001153636">
    <property type="component" value="Chromosome 15"/>
</dbReference>
<proteinExistence type="inferred from homology"/>
<dbReference type="Gene3D" id="4.10.170.10">
    <property type="entry name" value="p53-like tetramerisation domain"/>
    <property type="match status" value="1"/>
</dbReference>
<dbReference type="InterPro" id="IPR050629">
    <property type="entry name" value="STE20/SPS1-PAK"/>
</dbReference>
<evidence type="ECO:0000259" key="14">
    <source>
        <dbReference type="PROSITE" id="PS50011"/>
    </source>
</evidence>